<comment type="caution">
    <text evidence="1">The sequence shown here is derived from an EMBL/GenBank/DDBJ whole genome shotgun (WGS) entry which is preliminary data.</text>
</comment>
<accession>A0A9Q0QLC3</accession>
<dbReference type="EMBL" id="JAPFFM010000015">
    <property type="protein sequence ID" value="KAJ6708616.1"/>
    <property type="molecule type" value="Genomic_DNA"/>
</dbReference>
<sequence length="48" mass="5611">MLMAGYWDVNFLFFNYCLLREGYARAATPCYFVLPLILPRGKKQSSMN</sequence>
<evidence type="ECO:0000313" key="2">
    <source>
        <dbReference type="Proteomes" id="UP001151752"/>
    </source>
</evidence>
<proteinExistence type="predicted"/>
<name>A0A9Q0QLC3_9ROSI</name>
<evidence type="ECO:0000313" key="1">
    <source>
        <dbReference type="EMBL" id="KAJ6708616.1"/>
    </source>
</evidence>
<reference evidence="1" key="1">
    <citation type="submission" date="2022-11" db="EMBL/GenBank/DDBJ databases">
        <authorList>
            <person name="Hyden B.L."/>
            <person name="Feng K."/>
            <person name="Yates T."/>
            <person name="Jawdy S."/>
            <person name="Smart L.B."/>
            <person name="Muchero W."/>
        </authorList>
    </citation>
    <scope>NUCLEOTIDE SEQUENCE</scope>
    <source>
        <tissue evidence="1">Shoot tip</tissue>
    </source>
</reference>
<reference evidence="1" key="2">
    <citation type="journal article" date="2023" name="Int. J. Mol. Sci.">
        <title>De Novo Assembly and Annotation of 11 Diverse Shrub Willow (Salix) Genomes Reveals Novel Gene Organization in Sex-Linked Regions.</title>
        <authorList>
            <person name="Hyden B."/>
            <person name="Feng K."/>
            <person name="Yates T.B."/>
            <person name="Jawdy S."/>
            <person name="Cereghino C."/>
            <person name="Smart L.B."/>
            <person name="Muchero W."/>
        </authorList>
    </citation>
    <scope>NUCLEOTIDE SEQUENCE</scope>
    <source>
        <tissue evidence="1">Shoot tip</tissue>
    </source>
</reference>
<organism evidence="1 2">
    <name type="scientific">Salix koriyanagi</name>
    <dbReference type="NCBI Taxonomy" id="2511006"/>
    <lineage>
        <taxon>Eukaryota</taxon>
        <taxon>Viridiplantae</taxon>
        <taxon>Streptophyta</taxon>
        <taxon>Embryophyta</taxon>
        <taxon>Tracheophyta</taxon>
        <taxon>Spermatophyta</taxon>
        <taxon>Magnoliopsida</taxon>
        <taxon>eudicotyledons</taxon>
        <taxon>Gunneridae</taxon>
        <taxon>Pentapetalae</taxon>
        <taxon>rosids</taxon>
        <taxon>fabids</taxon>
        <taxon>Malpighiales</taxon>
        <taxon>Salicaceae</taxon>
        <taxon>Saliceae</taxon>
        <taxon>Salix</taxon>
    </lineage>
</organism>
<protein>
    <submittedName>
        <fullName evidence="1">Uncharacterized protein</fullName>
    </submittedName>
</protein>
<gene>
    <name evidence="1" type="ORF">OIU74_009843</name>
</gene>
<dbReference type="AlphaFoldDB" id="A0A9Q0QLC3"/>
<dbReference type="Proteomes" id="UP001151752">
    <property type="component" value="Chromosome 2"/>
</dbReference>
<keyword evidence="2" id="KW-1185">Reference proteome</keyword>